<evidence type="ECO:0000313" key="1">
    <source>
        <dbReference type="EMBL" id="PZG13451.1"/>
    </source>
</evidence>
<evidence type="ECO:0000313" key="2">
    <source>
        <dbReference type="Proteomes" id="UP000248924"/>
    </source>
</evidence>
<sequence length="232" mass="24906">MRTEAAYLTDTVPDSAAWTPAYLTTGDLGPYPGQIAHGYQHNDSVIARFTAETVARIAADASARSLSNPEQPADLLVLRDYGSGVEVLAISTPGTPTGGLARPDEPTAVGLRQFTADADGWYRLADNRWRWRHVAATPPSHTGGGSRSSAPEVFEPDGPDAMRCSVCGATGYDIAYDEVPSMAGHGVDTTIWCRICRCADMFAEEVGWTSRRTIWPPVLVHAAIDASKGTRR</sequence>
<name>A0A2W2DTA3_9ACTN</name>
<comment type="caution">
    <text evidence="1">The sequence shown here is derived from an EMBL/GenBank/DDBJ whole genome shotgun (WGS) entry which is preliminary data.</text>
</comment>
<reference evidence="1 2" key="1">
    <citation type="submission" date="2018-01" db="EMBL/GenBank/DDBJ databases">
        <title>Draft genome sequence of Jishengella sp. NA12.</title>
        <authorList>
            <person name="Sahin N."/>
            <person name="Ay H."/>
            <person name="Saygin H."/>
        </authorList>
    </citation>
    <scope>NUCLEOTIDE SEQUENCE [LARGE SCALE GENOMIC DNA]</scope>
    <source>
        <strain evidence="1 2">NA12</strain>
    </source>
</reference>
<dbReference type="Proteomes" id="UP000248924">
    <property type="component" value="Unassembled WGS sequence"/>
</dbReference>
<dbReference type="EMBL" id="POTY01000176">
    <property type="protein sequence ID" value="PZG13451.1"/>
    <property type="molecule type" value="Genomic_DNA"/>
</dbReference>
<dbReference type="AlphaFoldDB" id="A0A2W2DTA3"/>
<accession>A0A2W2DTA3</accession>
<keyword evidence="2" id="KW-1185">Reference proteome</keyword>
<proteinExistence type="predicted"/>
<protein>
    <submittedName>
        <fullName evidence="1">Uncharacterized protein</fullName>
    </submittedName>
</protein>
<gene>
    <name evidence="1" type="ORF">C1I95_23650</name>
</gene>
<organism evidence="1 2">
    <name type="scientific">Micromonospora craterilacus</name>
    <dbReference type="NCBI Taxonomy" id="1655439"/>
    <lineage>
        <taxon>Bacteria</taxon>
        <taxon>Bacillati</taxon>
        <taxon>Actinomycetota</taxon>
        <taxon>Actinomycetes</taxon>
        <taxon>Micromonosporales</taxon>
        <taxon>Micromonosporaceae</taxon>
        <taxon>Micromonospora</taxon>
    </lineage>
</organism>